<sequence>MQKLTLWGRLLFGCLLLGLTANATASDISPALQQLMRDFIANHPAALSARADLERAEAEARAAGQPLYNPEIEFDYEDSADITKTVGLAQTFDWNGKRRARDTAAQNNIRAARATLSSTRQNMLGELLGELSQALTTADVTRLAARRVTLFQEFLLLAEQRFAAGDVSRTDVDLARLALSEAQMQAAAASADATATEARLSALVEVPPTGWPILPVLPETLSDYEATRLLNRHPALQQLSAEAAAARASVTIAARDRRPDPTLAVRGGKEASENLVGVTFSIPLYLRNSFRAELDAANAEAISAEQRYKNSLRRARSAMQAAAQRYKVTRSALSYWEQTGLSSLQGRVETLQSLWKSGEIGTTNYLVQLQQTLGTRISAVELQRATWDAWLAWLQASGTTEQWLGLTTAPASN</sequence>
<dbReference type="InterPro" id="IPR003423">
    <property type="entry name" value="OMP_efflux"/>
</dbReference>
<dbReference type="PANTHER" id="PTHR30203:SF24">
    <property type="entry name" value="BLR4935 PROTEIN"/>
    <property type="match status" value="1"/>
</dbReference>
<dbReference type="Gene3D" id="1.20.1600.10">
    <property type="entry name" value="Outer membrane efflux proteins (OEP)"/>
    <property type="match status" value="1"/>
</dbReference>
<accession>A0A3B0XZK2</accession>
<reference evidence="2" key="1">
    <citation type="submission" date="2018-06" db="EMBL/GenBank/DDBJ databases">
        <authorList>
            <person name="Zhirakovskaya E."/>
        </authorList>
    </citation>
    <scope>NUCLEOTIDE SEQUENCE</scope>
</reference>
<dbReference type="SUPFAM" id="SSF56954">
    <property type="entry name" value="Outer membrane efflux proteins (OEP)"/>
    <property type="match status" value="1"/>
</dbReference>
<name>A0A3B0XZK2_9ZZZZ</name>
<dbReference type="EMBL" id="UOFN01000023">
    <property type="protein sequence ID" value="VAW73798.1"/>
    <property type="molecule type" value="Genomic_DNA"/>
</dbReference>
<gene>
    <name evidence="2" type="ORF">MNBD_GAMMA15-306</name>
</gene>
<evidence type="ECO:0000313" key="2">
    <source>
        <dbReference type="EMBL" id="VAW73798.1"/>
    </source>
</evidence>
<keyword evidence="1" id="KW-0175">Coiled coil</keyword>
<evidence type="ECO:0008006" key="3">
    <source>
        <dbReference type="Google" id="ProtNLM"/>
    </source>
</evidence>
<dbReference type="InterPro" id="IPR010131">
    <property type="entry name" value="MdtP/NodT-like"/>
</dbReference>
<proteinExistence type="predicted"/>
<evidence type="ECO:0000256" key="1">
    <source>
        <dbReference type="SAM" id="Coils"/>
    </source>
</evidence>
<feature type="coiled-coil region" evidence="1">
    <location>
        <begin position="287"/>
        <end position="314"/>
    </location>
</feature>
<protein>
    <recommendedName>
        <fullName evidence="3">Heavy metal RND efflux outer membrane protein, CzcC family</fullName>
    </recommendedName>
</protein>
<dbReference type="AlphaFoldDB" id="A0A3B0XZK2"/>
<organism evidence="2">
    <name type="scientific">hydrothermal vent metagenome</name>
    <dbReference type="NCBI Taxonomy" id="652676"/>
    <lineage>
        <taxon>unclassified sequences</taxon>
        <taxon>metagenomes</taxon>
        <taxon>ecological metagenomes</taxon>
    </lineage>
</organism>
<dbReference type="GO" id="GO:0015562">
    <property type="term" value="F:efflux transmembrane transporter activity"/>
    <property type="evidence" value="ECO:0007669"/>
    <property type="project" value="InterPro"/>
</dbReference>
<dbReference type="Pfam" id="PF02321">
    <property type="entry name" value="OEP"/>
    <property type="match status" value="2"/>
</dbReference>
<dbReference type="PANTHER" id="PTHR30203">
    <property type="entry name" value="OUTER MEMBRANE CATION EFFLUX PROTEIN"/>
    <property type="match status" value="1"/>
</dbReference>